<comment type="caution">
    <text evidence="3">The sequence shown here is derived from an EMBL/GenBank/DDBJ whole genome shotgun (WGS) entry which is preliminary data.</text>
</comment>
<dbReference type="PANTHER" id="PTHR46513">
    <property type="entry name" value="VITELLOGENIN RECEPTOR-LIKE PROTEIN-RELATED-RELATED"/>
    <property type="match status" value="1"/>
</dbReference>
<organism evidence="3 4">
    <name type="scientific">Dimorphilus gyrociliatus</name>
    <dbReference type="NCBI Taxonomy" id="2664684"/>
    <lineage>
        <taxon>Eukaryota</taxon>
        <taxon>Metazoa</taxon>
        <taxon>Spiralia</taxon>
        <taxon>Lophotrochozoa</taxon>
        <taxon>Annelida</taxon>
        <taxon>Polychaeta</taxon>
        <taxon>Polychaeta incertae sedis</taxon>
        <taxon>Dinophilidae</taxon>
        <taxon>Dimorphilus</taxon>
    </lineage>
</organism>
<dbReference type="PANTHER" id="PTHR46513:SF41">
    <property type="entry name" value="LOW-DENSITY LIPOPROTEIN RECEPTOR-RELATED PROTEIN"/>
    <property type="match status" value="1"/>
</dbReference>
<feature type="compositionally biased region" description="Basic residues" evidence="1">
    <location>
        <begin position="990"/>
        <end position="999"/>
    </location>
</feature>
<accession>A0A7I8WC12</accession>
<dbReference type="SMART" id="SM00135">
    <property type="entry name" value="LY"/>
    <property type="match status" value="3"/>
</dbReference>
<keyword evidence="2" id="KW-1133">Transmembrane helix</keyword>
<keyword evidence="2" id="KW-0472">Membrane</keyword>
<dbReference type="InterPro" id="IPR050778">
    <property type="entry name" value="Cueball_EGF_LRP_Nidogen"/>
</dbReference>
<dbReference type="OrthoDB" id="9990982at2759"/>
<dbReference type="EMBL" id="CAJFCJ010000028">
    <property type="protein sequence ID" value="CAD5125702.1"/>
    <property type="molecule type" value="Genomic_DNA"/>
</dbReference>
<proteinExistence type="predicted"/>
<reference evidence="3 4" key="1">
    <citation type="submission" date="2020-08" db="EMBL/GenBank/DDBJ databases">
        <authorList>
            <person name="Hejnol A."/>
        </authorList>
    </citation>
    <scope>NUCLEOTIDE SEQUENCE [LARGE SCALE GENOMIC DNA]</scope>
</reference>
<dbReference type="InterPro" id="IPR000033">
    <property type="entry name" value="LDLR_classB_rpt"/>
</dbReference>
<feature type="compositionally biased region" description="Polar residues" evidence="1">
    <location>
        <begin position="955"/>
        <end position="975"/>
    </location>
</feature>
<feature type="transmembrane region" description="Helical" evidence="2">
    <location>
        <begin position="893"/>
        <end position="920"/>
    </location>
</feature>
<dbReference type="AlphaFoldDB" id="A0A7I8WC12"/>
<dbReference type="SUPFAM" id="SSF63825">
    <property type="entry name" value="YWTD domain"/>
    <property type="match status" value="3"/>
</dbReference>
<feature type="region of interest" description="Disordered" evidence="1">
    <location>
        <begin position="1026"/>
        <end position="1075"/>
    </location>
</feature>
<evidence type="ECO:0000313" key="4">
    <source>
        <dbReference type="Proteomes" id="UP000549394"/>
    </source>
</evidence>
<sequence>MVEYSLYYFLVILSCFEIAYPKIIAWTQNEHSWTRVRFVDTEQNYDKSRLFDSYPHFKSQQIGITYDNCNQRWITSLNNGSLMSIAKRNDLMIDNMPTATSISFDDENNQFYWTSKGIIGIGLSKYGHVKDIWKALFTEQVETPTSIVVQDNYIFWSDIGRGTIEKSSKSGNDREIIYNFSSNAIIGANLAIHDNRIFVLERRKTSYDVFSLQFDGQARKYHIFENTNTVRNTFSVFDDKIILVDENTLDMEIHIKTTFSIYQREKLISLDALTEHLAFKTQDKGECKECEICSDFCFVEGCRCRQNAILELDKRNCIPHNPKIVFSMTNQVYWSSFRIPPSVNEEVYINPIPFGVDFVHLESIAYYNEEDLLFLSDTGSQIMYSSKVDGSRMFEMLVNTRDASGSIVDWISGQLYWSDWFSKRIMTAKLDARYPSVFFEAKGMERITSMAIDAVGINFFTKVPTLFISTEKEIHSVDLANKNLKKIYESEYQIKNIIFDSRENRLCFSCYPWKIGCLNAKGEYFFKKPATQSSSIGGLSSFGDVWIWTADNSNLRVGRGELGESLRQQKISKQDLNGKAEDSILFSNYMQPKSKSNSLCHQLNQGNVCSCGIGFQLDKDYKTCKPAGGMKTSQFLLFTDPYHKQFYQASIQSNGNVSITGTKHLPDFPHTFDMDPEVGSLVWIDSHPLSVSKLYLANFMKPTRVNLILNDIRKPLKVRTYRSEIYVLFKNEISRLEGDKLSIVISNISSGKDMAINNNGLFFTDSRGLHVANKEKNTFQIETIYFEDSCNAISILDDEIFFSKDNQIMRMNFTTKSIENYFTFQKGIISLTASKTHVFFSTFTEKLVYRIFNGSTIDELTQDYFSRITDMKFFEKISNTPSTRVHTDEDDEVSILVIISSTAGASILIVLLVLLLFLCLRPKKKKDKKAESSTGDTESEIVYDINQFEAAESNAQSLENQTVPSPLNEQPTSTDIPPPVPPLRFTKNEKKSKKERRSKFSLPKDKPVGTMIGRIANRLRGGIDSIRWPKNKLPYEDEGYLEPNPPPKESRVPVDVPLSLHPMPKGFKPASHSQR</sequence>
<evidence type="ECO:0000313" key="3">
    <source>
        <dbReference type="EMBL" id="CAD5125702.1"/>
    </source>
</evidence>
<dbReference type="InterPro" id="IPR011042">
    <property type="entry name" value="6-blade_b-propeller_TolB-like"/>
</dbReference>
<dbReference type="Gene3D" id="2.120.10.30">
    <property type="entry name" value="TolB, C-terminal domain"/>
    <property type="match status" value="2"/>
</dbReference>
<gene>
    <name evidence="3" type="ORF">DGYR_LOCUS13043</name>
</gene>
<protein>
    <submittedName>
        <fullName evidence="3">DgyrCDS13908</fullName>
    </submittedName>
</protein>
<feature type="region of interest" description="Disordered" evidence="1">
    <location>
        <begin position="955"/>
        <end position="1008"/>
    </location>
</feature>
<evidence type="ECO:0000256" key="1">
    <source>
        <dbReference type="SAM" id="MobiDB-lite"/>
    </source>
</evidence>
<evidence type="ECO:0000256" key="2">
    <source>
        <dbReference type="SAM" id="Phobius"/>
    </source>
</evidence>
<name>A0A7I8WC12_9ANNE</name>
<keyword evidence="4" id="KW-1185">Reference proteome</keyword>
<dbReference type="Proteomes" id="UP000549394">
    <property type="component" value="Unassembled WGS sequence"/>
</dbReference>
<keyword evidence="2" id="KW-0812">Transmembrane</keyword>